<dbReference type="SUPFAM" id="SSF50156">
    <property type="entry name" value="PDZ domain-like"/>
    <property type="match status" value="3"/>
</dbReference>
<dbReference type="GO" id="GO:0002142">
    <property type="term" value="C:stereocilia ankle link complex"/>
    <property type="evidence" value="ECO:0007669"/>
    <property type="project" value="TreeGrafter"/>
</dbReference>
<feature type="region of interest" description="Disordered" evidence="4">
    <location>
        <begin position="809"/>
        <end position="882"/>
    </location>
</feature>
<dbReference type="InterPro" id="IPR033028">
    <property type="entry name" value="Whirlin_HN-like_dom2"/>
</dbReference>
<evidence type="ECO:0000259" key="5">
    <source>
        <dbReference type="PROSITE" id="PS50106"/>
    </source>
</evidence>
<dbReference type="GO" id="GO:0032426">
    <property type="term" value="C:stereocilium tip"/>
    <property type="evidence" value="ECO:0007669"/>
    <property type="project" value="TreeGrafter"/>
</dbReference>
<dbReference type="AlphaFoldDB" id="A0A6P7J128"/>
<evidence type="ECO:0000313" key="6">
    <source>
        <dbReference type="Proteomes" id="UP000515145"/>
    </source>
</evidence>
<dbReference type="InterPro" id="IPR036034">
    <property type="entry name" value="PDZ_sf"/>
</dbReference>
<evidence type="ECO:0000313" key="7">
    <source>
        <dbReference type="RefSeq" id="XP_028270442.1"/>
    </source>
</evidence>
<dbReference type="GeneID" id="114441630"/>
<sequence length="980" mass="105248">MSADLERVSLNTSVNSAGLGGRALSANVRRLHNALNLLLSDLEREQFIHCLNVYHAKRNVFDLVQTLKVILNTPGKRQLLPMLRLVIPRSDQLLFDQYTSEGLYLKTDLIPSNGSAEGFGDEVDSTLQKYVSSLHEQPLTSGCPDGFSAAAELSAAVAVPSFCEGPFGEVRKVTLTRSRSHEGLGFSIRGGSEHGVGIYVSLVEPGSSAEREGLRVGDQIVAANNMMFDSVTHIDAVKVLKGCKKLTMSVCSMGRIPGGYITNHVYSWVDPQGRSVSPPPDSQEDSQKHPMEERTVNLNMDDGRSLGLMIRGGAEYGLGIYITGVDPGSAADAGQLKVGDQILEVNGQSFITISHDEAVHILKTGHHLLMKVRDVGRLPHARTVVDETKWICSQAIAETNATVIPSSVTNPTVSDGVHASVSHVTCSSRPSSARATPVLGKPAGHRGVCPPGAQLSLEHQAYMLLTEPERQTMAYYLQEYQEGHIGVEPLTMALFELFNTHAKLSMLSEVRGLVAQQDLELYDRLVLHREKEAHQAWHGGLGVLHPQAHCNHAGPVVHDAGHNIPATNDGGVGWTENEQVENTHALQNITLDEMQASGASPPPFRAAPLQAQSRSSRELNRKPSARVVQPGSNLLFTGPTRLLQDCLHKSLKSLPMTHQPSPTSAHHICTGATHHTSLNALHHTCQSTFQLPDTEHYNHPHSYAHHAYHHNRPSSGHHTCPGFLHHRDSSSSAKPEASVKLSSRSSSYEKSSVLSKSASSSKAASPMPSPHPSPCPSPCPSVITPAAPPCSPDRPCSPALSQKVTDMNRLSADSRPQQRGATLSQLSDSGQTLSEDSGVDIAEAGGLSKDGSPRPSKNQQSHLEQPGAHAPPPGATRQLTGSPIPATTATLVRVVKNANTLGIAIEGGANTRQPLPRIVTIQKGGSAHNCGQLKVGQVILEVNGISLRGREHKDAARIIAEAFKTKEKDHIDFLVVEPGL</sequence>
<feature type="compositionally biased region" description="Pro residues" evidence="4">
    <location>
        <begin position="767"/>
        <end position="777"/>
    </location>
</feature>
<dbReference type="GO" id="GO:0005929">
    <property type="term" value="C:cilium"/>
    <property type="evidence" value="ECO:0007669"/>
    <property type="project" value="TreeGrafter"/>
</dbReference>
<dbReference type="CDD" id="cd07357">
    <property type="entry name" value="HN_L-whirlin_R2_like"/>
    <property type="match status" value="1"/>
</dbReference>
<dbReference type="InterPro" id="IPR051844">
    <property type="entry name" value="USH2_Complex_Protein"/>
</dbReference>
<dbReference type="GO" id="GO:0060088">
    <property type="term" value="P:auditory receptor cell stereocilium organization"/>
    <property type="evidence" value="ECO:0007669"/>
    <property type="project" value="TreeGrafter"/>
</dbReference>
<dbReference type="Gene3D" id="2.30.42.10">
    <property type="match status" value="3"/>
</dbReference>
<feature type="compositionally biased region" description="Polar residues" evidence="4">
    <location>
        <begin position="814"/>
        <end position="835"/>
    </location>
</feature>
<name>A0A6P7J128_9TELE</name>
<dbReference type="CDD" id="cd06740">
    <property type="entry name" value="PDZ1_FL-whirlin"/>
    <property type="match status" value="1"/>
</dbReference>
<dbReference type="CDD" id="cd06741">
    <property type="entry name" value="PDZ2_FL-whirlin"/>
    <property type="match status" value="1"/>
</dbReference>
<proteinExistence type="predicted"/>
<dbReference type="PROSITE" id="PS50106">
    <property type="entry name" value="PDZ"/>
    <property type="match status" value="3"/>
</dbReference>
<keyword evidence="3" id="KW-0966">Cell projection</keyword>
<dbReference type="CTD" id="100534775"/>
<gene>
    <name evidence="7" type="primary">whrnb</name>
</gene>
<dbReference type="Proteomes" id="UP000515145">
    <property type="component" value="Chromosome 9"/>
</dbReference>
<dbReference type="FunFam" id="2.30.42.10:FF:000087">
    <property type="entry name" value="Whirlin a"/>
    <property type="match status" value="1"/>
</dbReference>
<feature type="domain" description="PDZ" evidence="5">
    <location>
        <begin position="295"/>
        <end position="363"/>
    </location>
</feature>
<dbReference type="CDD" id="cd07356">
    <property type="entry name" value="HN_L-whirlin_R1_like"/>
    <property type="match status" value="1"/>
</dbReference>
<dbReference type="GO" id="GO:0005886">
    <property type="term" value="C:plasma membrane"/>
    <property type="evidence" value="ECO:0007669"/>
    <property type="project" value="TreeGrafter"/>
</dbReference>
<dbReference type="InterPro" id="IPR001478">
    <property type="entry name" value="PDZ"/>
</dbReference>
<reference evidence="7" key="1">
    <citation type="submission" date="2025-08" db="UniProtKB">
        <authorList>
            <consortium name="RefSeq"/>
        </authorList>
    </citation>
    <scope>IDENTIFICATION</scope>
</reference>
<feature type="region of interest" description="Disordered" evidence="4">
    <location>
        <begin position="595"/>
        <end position="625"/>
    </location>
</feature>
<feature type="compositionally biased region" description="Low complexity" evidence="4">
    <location>
        <begin position="738"/>
        <end position="766"/>
    </location>
</feature>
<dbReference type="GO" id="GO:0007605">
    <property type="term" value="P:sensory perception of sound"/>
    <property type="evidence" value="ECO:0007669"/>
    <property type="project" value="TreeGrafter"/>
</dbReference>
<feature type="region of interest" description="Disordered" evidence="4">
    <location>
        <begin position="271"/>
        <end position="293"/>
    </location>
</feature>
<dbReference type="FunFam" id="2.30.42.10:FF:000079">
    <property type="entry name" value="Whirlin a"/>
    <property type="match status" value="1"/>
</dbReference>
<dbReference type="SMART" id="SM00228">
    <property type="entry name" value="PDZ"/>
    <property type="match status" value="3"/>
</dbReference>
<accession>A0A6P7J128</accession>
<evidence type="ECO:0000256" key="3">
    <source>
        <dbReference type="ARBA" id="ARBA00023273"/>
    </source>
</evidence>
<evidence type="ECO:0000256" key="2">
    <source>
        <dbReference type="ARBA" id="ARBA00022737"/>
    </source>
</evidence>
<dbReference type="CDD" id="cd06742">
    <property type="entry name" value="PDZ3_FL-whirlin-like"/>
    <property type="match status" value="1"/>
</dbReference>
<keyword evidence="2" id="KW-0677">Repeat</keyword>
<feature type="domain" description="PDZ" evidence="5">
    <location>
        <begin position="891"/>
        <end position="962"/>
    </location>
</feature>
<dbReference type="OrthoDB" id="10029564at2759"/>
<dbReference type="GO" id="GO:0001917">
    <property type="term" value="C:photoreceptor inner segment"/>
    <property type="evidence" value="ECO:0007669"/>
    <property type="project" value="TreeGrafter"/>
</dbReference>
<dbReference type="Gene3D" id="1.20.1160.20">
    <property type="match status" value="2"/>
</dbReference>
<evidence type="ECO:0000256" key="4">
    <source>
        <dbReference type="SAM" id="MobiDB-lite"/>
    </source>
</evidence>
<dbReference type="PANTHER" id="PTHR23116">
    <property type="entry name" value="PDZ DOMAIN CONTAINING WHIRLIN AND HARMONIN-RELATED"/>
    <property type="match status" value="1"/>
</dbReference>
<feature type="domain" description="PDZ" evidence="5">
    <location>
        <begin position="172"/>
        <end position="241"/>
    </location>
</feature>
<dbReference type="Pfam" id="PF00595">
    <property type="entry name" value="PDZ"/>
    <property type="match status" value="3"/>
</dbReference>
<dbReference type="FunFam" id="2.30.42.10:FF:000111">
    <property type="entry name" value="Whirlin a"/>
    <property type="match status" value="1"/>
</dbReference>
<protein>
    <submittedName>
        <fullName evidence="7">Whirlin</fullName>
    </submittedName>
</protein>
<comment type="subcellular location">
    <subcellularLocation>
        <location evidence="1">Cell projection</location>
    </subcellularLocation>
</comment>
<dbReference type="InParanoid" id="A0A6P7J128"/>
<dbReference type="FunFam" id="1.20.1160.20:FF:000003">
    <property type="entry name" value="Whirlin a"/>
    <property type="match status" value="1"/>
</dbReference>
<evidence type="ECO:0000256" key="1">
    <source>
        <dbReference type="ARBA" id="ARBA00004316"/>
    </source>
</evidence>
<feature type="region of interest" description="Disordered" evidence="4">
    <location>
        <begin position="705"/>
        <end position="777"/>
    </location>
</feature>
<keyword evidence="6" id="KW-1185">Reference proteome</keyword>
<dbReference type="InterPro" id="IPR047056">
    <property type="entry name" value="Whirlin_HN-like_dom1"/>
</dbReference>
<dbReference type="RefSeq" id="XP_028270442.1">
    <property type="nucleotide sequence ID" value="XM_028414641.1"/>
</dbReference>
<organism evidence="6 7">
    <name type="scientific">Parambassis ranga</name>
    <name type="common">Indian glassy fish</name>
    <dbReference type="NCBI Taxonomy" id="210632"/>
    <lineage>
        <taxon>Eukaryota</taxon>
        <taxon>Metazoa</taxon>
        <taxon>Chordata</taxon>
        <taxon>Craniata</taxon>
        <taxon>Vertebrata</taxon>
        <taxon>Euteleostomi</taxon>
        <taxon>Actinopterygii</taxon>
        <taxon>Neopterygii</taxon>
        <taxon>Teleostei</taxon>
        <taxon>Neoteleostei</taxon>
        <taxon>Acanthomorphata</taxon>
        <taxon>Ovalentaria</taxon>
        <taxon>Ambassidae</taxon>
        <taxon>Parambassis</taxon>
    </lineage>
</organism>
<dbReference type="PANTHER" id="PTHR23116:SF37">
    <property type="entry name" value="WHIRLIN"/>
    <property type="match status" value="1"/>
</dbReference>